<protein>
    <submittedName>
        <fullName evidence="5">Tyrosine-type recombinase/integrase</fullName>
    </submittedName>
</protein>
<dbReference type="InterPro" id="IPR002104">
    <property type="entry name" value="Integrase_catalytic"/>
</dbReference>
<dbReference type="SUPFAM" id="SSF56349">
    <property type="entry name" value="DNA breaking-rejoining enzymes"/>
    <property type="match status" value="1"/>
</dbReference>
<proteinExistence type="inferred from homology"/>
<gene>
    <name evidence="5" type="ORF">LSG31_01555</name>
</gene>
<name>A0ABY4CLW6_9BACL</name>
<organism evidence="5 6">
    <name type="scientific">Fodinisporobacter ferrooxydans</name>
    <dbReference type="NCBI Taxonomy" id="2901836"/>
    <lineage>
        <taxon>Bacteria</taxon>
        <taxon>Bacillati</taxon>
        <taxon>Bacillota</taxon>
        <taxon>Bacilli</taxon>
        <taxon>Bacillales</taxon>
        <taxon>Alicyclobacillaceae</taxon>
        <taxon>Fodinisporobacter</taxon>
    </lineage>
</organism>
<dbReference type="RefSeq" id="WP_347437687.1">
    <property type="nucleotide sequence ID" value="NZ_CP089291.1"/>
</dbReference>
<keyword evidence="2" id="KW-0238">DNA-binding</keyword>
<evidence type="ECO:0000313" key="6">
    <source>
        <dbReference type="Proteomes" id="UP000830167"/>
    </source>
</evidence>
<dbReference type="InterPro" id="IPR013762">
    <property type="entry name" value="Integrase-like_cat_sf"/>
</dbReference>
<dbReference type="Proteomes" id="UP000830167">
    <property type="component" value="Chromosome"/>
</dbReference>
<evidence type="ECO:0000313" key="5">
    <source>
        <dbReference type="EMBL" id="UOF90994.1"/>
    </source>
</evidence>
<evidence type="ECO:0000259" key="4">
    <source>
        <dbReference type="PROSITE" id="PS51898"/>
    </source>
</evidence>
<dbReference type="PROSITE" id="PS51898">
    <property type="entry name" value="TYR_RECOMBINASE"/>
    <property type="match status" value="1"/>
</dbReference>
<sequence length="206" mass="23236">MNHSNNKIAKVQATCNSYYTPDETAEILRVVDCSTAIGKRDYAILLIAISLGMRAGDICHLQISDIHWERDEISFLQQKTGNHQILPMTEGIRYALADYLKNGRPDTSCNSLFIKMRAPYEAFSASSALYRILNSYMGKTSIYTEGKRHGMHAMRHSLSSRLLENGTSLPVVTSILGHSSTKVTNRYLWMNTEQLRKVSLEVPYGK</sequence>
<feature type="domain" description="Tyr recombinase" evidence="4">
    <location>
        <begin position="14"/>
        <end position="200"/>
    </location>
</feature>
<keyword evidence="6" id="KW-1185">Reference proteome</keyword>
<evidence type="ECO:0000256" key="1">
    <source>
        <dbReference type="ARBA" id="ARBA00008857"/>
    </source>
</evidence>
<dbReference type="CDD" id="cd01188">
    <property type="entry name" value="INT_RitA_C_like"/>
    <property type="match status" value="1"/>
</dbReference>
<evidence type="ECO:0000256" key="2">
    <source>
        <dbReference type="ARBA" id="ARBA00023125"/>
    </source>
</evidence>
<reference evidence="5" key="1">
    <citation type="submission" date="2021-12" db="EMBL/GenBank/DDBJ databases">
        <title>Alicyclobacillaceae gen. nov., sp. nov., isolated from chalcocite enrichment system.</title>
        <authorList>
            <person name="Jiang Z."/>
        </authorList>
    </citation>
    <scope>NUCLEOTIDE SEQUENCE</scope>
    <source>
        <strain evidence="5">MYW30-H2</strain>
    </source>
</reference>
<dbReference type="EMBL" id="CP089291">
    <property type="protein sequence ID" value="UOF90994.1"/>
    <property type="molecule type" value="Genomic_DNA"/>
</dbReference>
<dbReference type="PANTHER" id="PTHR30349:SF41">
    <property type="entry name" value="INTEGRASE_RECOMBINASE PROTEIN MJ0367-RELATED"/>
    <property type="match status" value="1"/>
</dbReference>
<dbReference type="Gene3D" id="1.10.443.10">
    <property type="entry name" value="Intergrase catalytic core"/>
    <property type="match status" value="1"/>
</dbReference>
<accession>A0ABY4CLW6</accession>
<evidence type="ECO:0000256" key="3">
    <source>
        <dbReference type="ARBA" id="ARBA00023172"/>
    </source>
</evidence>
<dbReference type="Pfam" id="PF00589">
    <property type="entry name" value="Phage_integrase"/>
    <property type="match status" value="1"/>
</dbReference>
<comment type="similarity">
    <text evidence="1">Belongs to the 'phage' integrase family.</text>
</comment>
<dbReference type="InterPro" id="IPR011010">
    <property type="entry name" value="DNA_brk_join_enz"/>
</dbReference>
<dbReference type="PANTHER" id="PTHR30349">
    <property type="entry name" value="PHAGE INTEGRASE-RELATED"/>
    <property type="match status" value="1"/>
</dbReference>
<dbReference type="InterPro" id="IPR050090">
    <property type="entry name" value="Tyrosine_recombinase_XerCD"/>
</dbReference>
<keyword evidence="3" id="KW-0233">DNA recombination</keyword>